<dbReference type="Pfam" id="PF09940">
    <property type="entry name" value="DUF2172"/>
    <property type="match status" value="1"/>
</dbReference>
<dbReference type="SUPFAM" id="SSF53187">
    <property type="entry name" value="Zn-dependent exopeptidases"/>
    <property type="match status" value="1"/>
</dbReference>
<feature type="binding site" evidence="1">
    <location>
        <position position="195"/>
    </location>
    <ligand>
        <name>Zn(2+)</name>
        <dbReference type="ChEBI" id="CHEBI:29105"/>
    </ligand>
</feature>
<dbReference type="Gene3D" id="3.50.30.90">
    <property type="match status" value="1"/>
</dbReference>
<dbReference type="InterPro" id="IPR032622">
    <property type="entry name" value="UCP01524_HTH"/>
</dbReference>
<evidence type="ECO:0000259" key="4">
    <source>
        <dbReference type="Pfam" id="PF16254"/>
    </source>
</evidence>
<dbReference type="Gene3D" id="3.40.630.10">
    <property type="entry name" value="Zn peptidases"/>
    <property type="match status" value="1"/>
</dbReference>
<feature type="domain" description="UCP01524 winged helix-turn-helix" evidence="3">
    <location>
        <begin position="357"/>
        <end position="432"/>
    </location>
</feature>
<keyword evidence="5" id="KW-0378">Hydrolase</keyword>
<keyword evidence="5" id="KW-0645">Protease</keyword>
<name>A0A1M5BKV6_9BACT</name>
<sequence length="434" mass="49505">MLENNTRDINFRQSGESMYKLAERLFPICRSITGNGVRETLSILQETVPLDVTEIPSGTHVLDWEIPNEWNIRDAWIKTPGGEKIANFRKSNLHVLNYSMPVNQEVDLATLKEHLYSIPEHPEWIPYRTSYYNQQWGFCMPHNQLEKLEEGNYQVKIDSEIKPGALTYGEFIIPGETEEEVLFSCHICHPSLCNDNLSGIVIATELAKFLKNLDLRYSYRFLFIPGTIGSIAWLSKNEEKASRIKHGLVLTLLGDASPFHYKKTRSENTEIDEIMAYLLKDEDEAKLLDFSPYGYDERQFCSPGFNLPVGRISRKPFGEFPEYHTSADNLDFISAEKLGESLQLLVRAVSVIEGNRKWINRKPKGEPQLGKRGLYQAIGGATNQEDFRMALLWVLNFSDGEHSLLDIAKKSKIDFSILKFATDKLVSSGLLTSK</sequence>
<evidence type="ECO:0000259" key="3">
    <source>
        <dbReference type="Pfam" id="PF16221"/>
    </source>
</evidence>
<feature type="domain" description="DUF2172" evidence="2">
    <location>
        <begin position="69"/>
        <end position="160"/>
    </location>
</feature>
<dbReference type="GO" id="GO:0046872">
    <property type="term" value="F:metal ion binding"/>
    <property type="evidence" value="ECO:0007669"/>
    <property type="project" value="UniProtKB-KW"/>
</dbReference>
<dbReference type="OrthoDB" id="9765654at2"/>
<dbReference type="Pfam" id="PF16254">
    <property type="entry name" value="DUF4910"/>
    <property type="match status" value="1"/>
</dbReference>
<dbReference type="PIRSF" id="PIRSF015244">
    <property type="entry name" value="UCP015244"/>
    <property type="match status" value="1"/>
</dbReference>
<dbReference type="RefSeq" id="WP_073002057.1">
    <property type="nucleotide sequence ID" value="NZ_FQUM01000005.1"/>
</dbReference>
<feature type="binding site" evidence="1">
    <location>
        <position position="189"/>
    </location>
    <ligand>
        <name>Zn(2+)</name>
        <dbReference type="ChEBI" id="CHEBI:29105"/>
    </ligand>
</feature>
<dbReference type="Proteomes" id="UP000184164">
    <property type="component" value="Unassembled WGS sequence"/>
</dbReference>
<dbReference type="InterPro" id="IPR032589">
    <property type="entry name" value="DUF4910"/>
</dbReference>
<dbReference type="Gene3D" id="1.10.10.10">
    <property type="entry name" value="Winged helix-like DNA-binding domain superfamily/Winged helix DNA-binding domain"/>
    <property type="match status" value="1"/>
</dbReference>
<keyword evidence="6" id="KW-1185">Reference proteome</keyword>
<dbReference type="InterPro" id="IPR012353">
    <property type="entry name" value="UCP015244"/>
</dbReference>
<evidence type="ECO:0000259" key="2">
    <source>
        <dbReference type="Pfam" id="PF09940"/>
    </source>
</evidence>
<gene>
    <name evidence="5" type="ORF">SAMN05444274_105192</name>
</gene>
<proteinExistence type="predicted"/>
<dbReference type="Pfam" id="PF16221">
    <property type="entry name" value="HTH_47"/>
    <property type="match status" value="1"/>
</dbReference>
<keyword evidence="1" id="KW-0479">Metal-binding</keyword>
<dbReference type="EMBL" id="FQUM01000005">
    <property type="protein sequence ID" value="SHF43108.1"/>
    <property type="molecule type" value="Genomic_DNA"/>
</dbReference>
<protein>
    <submittedName>
        <fullName evidence="5">Aminopeptidase-like domain-containing protein</fullName>
    </submittedName>
</protein>
<keyword evidence="5" id="KW-0031">Aminopeptidase</keyword>
<dbReference type="STRING" id="1484053.SAMN05444274_105192"/>
<dbReference type="AlphaFoldDB" id="A0A1M5BKV6"/>
<evidence type="ECO:0000256" key="1">
    <source>
        <dbReference type="PIRSR" id="PIRSR015244-50"/>
    </source>
</evidence>
<feature type="binding site" evidence="1">
    <location>
        <position position="324"/>
    </location>
    <ligand>
        <name>Zn(2+)</name>
        <dbReference type="ChEBI" id="CHEBI:29105"/>
    </ligand>
</feature>
<dbReference type="InterPro" id="IPR032610">
    <property type="entry name" value="DUF2172"/>
</dbReference>
<keyword evidence="1" id="KW-0862">Zinc</keyword>
<dbReference type="GO" id="GO:0004177">
    <property type="term" value="F:aminopeptidase activity"/>
    <property type="evidence" value="ECO:0007669"/>
    <property type="project" value="UniProtKB-KW"/>
</dbReference>
<evidence type="ECO:0000313" key="6">
    <source>
        <dbReference type="Proteomes" id="UP000184164"/>
    </source>
</evidence>
<reference evidence="5 6" key="1">
    <citation type="submission" date="2016-11" db="EMBL/GenBank/DDBJ databases">
        <authorList>
            <person name="Jaros S."/>
            <person name="Januszkiewicz K."/>
            <person name="Wedrychowicz H."/>
        </authorList>
    </citation>
    <scope>NUCLEOTIDE SEQUENCE [LARGE SCALE GENOMIC DNA]</scope>
    <source>
        <strain evidence="5 6">DSM 26910</strain>
    </source>
</reference>
<comment type="cofactor">
    <cofactor evidence="1">
        <name>Zn(2+)</name>
        <dbReference type="ChEBI" id="CHEBI:29105"/>
    </cofactor>
    <text evidence="1">Binds 1 zinc ion per subunit.</text>
</comment>
<organism evidence="5 6">
    <name type="scientific">Mariniphaga anaerophila</name>
    <dbReference type="NCBI Taxonomy" id="1484053"/>
    <lineage>
        <taxon>Bacteria</taxon>
        <taxon>Pseudomonadati</taxon>
        <taxon>Bacteroidota</taxon>
        <taxon>Bacteroidia</taxon>
        <taxon>Marinilabiliales</taxon>
        <taxon>Prolixibacteraceae</taxon>
        <taxon>Mariniphaga</taxon>
    </lineage>
</organism>
<dbReference type="InterPro" id="IPR036388">
    <property type="entry name" value="WH-like_DNA-bd_sf"/>
</dbReference>
<accession>A0A1M5BKV6</accession>
<evidence type="ECO:0000313" key="5">
    <source>
        <dbReference type="EMBL" id="SHF43108.1"/>
    </source>
</evidence>
<feature type="domain" description="DUF4910" evidence="4">
    <location>
        <begin position="19"/>
        <end position="355"/>
    </location>
</feature>